<keyword evidence="1" id="KW-0472">Membrane</keyword>
<dbReference type="InterPro" id="IPR043993">
    <property type="entry name" value="T4SS_pilin"/>
</dbReference>
<sequence length="121" mass="12833">MKTLKNKSFMMFLAVLTLTIVSYTVVPESASAWSKAGITENSSIDNSGIYDDLDSIVTFIMILGGFWVLIMLIIGGMLLSGSNGNPQRRSAGLVSLASSFGGGWVIIKAYDIAGWISGFGA</sequence>
<organism evidence="2 3">
    <name type="scientific">Metabacillus herbersteinensis</name>
    <dbReference type="NCBI Taxonomy" id="283816"/>
    <lineage>
        <taxon>Bacteria</taxon>
        <taxon>Bacillati</taxon>
        <taxon>Bacillota</taxon>
        <taxon>Bacilli</taxon>
        <taxon>Bacillales</taxon>
        <taxon>Bacillaceae</taxon>
        <taxon>Metabacillus</taxon>
    </lineage>
</organism>
<evidence type="ECO:0000313" key="2">
    <source>
        <dbReference type="EMBL" id="MFC0273746.1"/>
    </source>
</evidence>
<keyword evidence="1" id="KW-0812">Transmembrane</keyword>
<dbReference type="RefSeq" id="WP_378937353.1">
    <property type="nucleotide sequence ID" value="NZ_JBHLVO010000024.1"/>
</dbReference>
<evidence type="ECO:0000313" key="3">
    <source>
        <dbReference type="Proteomes" id="UP001589854"/>
    </source>
</evidence>
<reference evidence="2 3" key="1">
    <citation type="submission" date="2024-09" db="EMBL/GenBank/DDBJ databases">
        <authorList>
            <person name="Sun Q."/>
            <person name="Mori K."/>
        </authorList>
    </citation>
    <scope>NUCLEOTIDE SEQUENCE [LARGE SCALE GENOMIC DNA]</scope>
    <source>
        <strain evidence="2 3">CCM 7228</strain>
    </source>
</reference>
<keyword evidence="3" id="KW-1185">Reference proteome</keyword>
<keyword evidence="1" id="KW-1133">Transmembrane helix</keyword>
<accession>A0ABV6GJ65</accession>
<proteinExistence type="predicted"/>
<name>A0ABV6GJ65_9BACI</name>
<dbReference type="Pfam" id="PF18895">
    <property type="entry name" value="T4SS_pilin"/>
    <property type="match status" value="1"/>
</dbReference>
<feature type="transmembrane region" description="Helical" evidence="1">
    <location>
        <begin position="91"/>
        <end position="110"/>
    </location>
</feature>
<dbReference type="Proteomes" id="UP001589854">
    <property type="component" value="Unassembled WGS sequence"/>
</dbReference>
<evidence type="ECO:0000256" key="1">
    <source>
        <dbReference type="SAM" id="Phobius"/>
    </source>
</evidence>
<comment type="caution">
    <text evidence="2">The sequence shown here is derived from an EMBL/GenBank/DDBJ whole genome shotgun (WGS) entry which is preliminary data.</text>
</comment>
<gene>
    <name evidence="2" type="ORF">ACFFIX_20375</name>
</gene>
<feature type="transmembrane region" description="Helical" evidence="1">
    <location>
        <begin position="56"/>
        <end position="79"/>
    </location>
</feature>
<dbReference type="EMBL" id="JBHLVO010000024">
    <property type="protein sequence ID" value="MFC0273746.1"/>
    <property type="molecule type" value="Genomic_DNA"/>
</dbReference>
<protein>
    <submittedName>
        <fullName evidence="2">Uncharacterized protein</fullName>
    </submittedName>
</protein>